<gene>
    <name evidence="2" type="ORF">N7537_005402</name>
</gene>
<protein>
    <submittedName>
        <fullName evidence="2">Uncharacterized protein</fullName>
    </submittedName>
</protein>
<dbReference type="Proteomes" id="UP001213799">
    <property type="component" value="Unassembled WGS sequence"/>
</dbReference>
<dbReference type="RefSeq" id="XP_056752244.1">
    <property type="nucleotide sequence ID" value="XM_056896459.1"/>
</dbReference>
<proteinExistence type="predicted"/>
<reference evidence="2" key="2">
    <citation type="submission" date="2023-01" db="EMBL/GenBank/DDBJ databases">
        <authorList>
            <person name="Petersen C."/>
        </authorList>
    </citation>
    <scope>NUCLEOTIDE SEQUENCE</scope>
    <source>
        <strain evidence="2">IBT 12815</strain>
    </source>
</reference>
<dbReference type="EMBL" id="JAQJAE010000003">
    <property type="protein sequence ID" value="KAJ5602446.1"/>
    <property type="molecule type" value="Genomic_DNA"/>
</dbReference>
<name>A0AAD6E618_9EURO</name>
<comment type="caution">
    <text evidence="2">The sequence shown here is derived from an EMBL/GenBank/DDBJ whole genome shotgun (WGS) entry which is preliminary data.</text>
</comment>
<reference evidence="2" key="1">
    <citation type="journal article" date="2023" name="IMA Fungus">
        <title>Comparative genomic study of the Penicillium genus elucidates a diverse pangenome and 15 lateral gene transfer events.</title>
        <authorList>
            <person name="Petersen C."/>
            <person name="Sorensen T."/>
            <person name="Nielsen M.R."/>
            <person name="Sondergaard T.E."/>
            <person name="Sorensen J.L."/>
            <person name="Fitzpatrick D.A."/>
            <person name="Frisvad J.C."/>
            <person name="Nielsen K.L."/>
        </authorList>
    </citation>
    <scope>NUCLEOTIDE SEQUENCE</scope>
    <source>
        <strain evidence="2">IBT 12815</strain>
    </source>
</reference>
<organism evidence="2 3">
    <name type="scientific">Penicillium hordei</name>
    <dbReference type="NCBI Taxonomy" id="40994"/>
    <lineage>
        <taxon>Eukaryota</taxon>
        <taxon>Fungi</taxon>
        <taxon>Dikarya</taxon>
        <taxon>Ascomycota</taxon>
        <taxon>Pezizomycotina</taxon>
        <taxon>Eurotiomycetes</taxon>
        <taxon>Eurotiomycetidae</taxon>
        <taxon>Eurotiales</taxon>
        <taxon>Aspergillaceae</taxon>
        <taxon>Penicillium</taxon>
    </lineage>
</organism>
<accession>A0AAD6E618</accession>
<feature type="region of interest" description="Disordered" evidence="1">
    <location>
        <begin position="45"/>
        <end position="69"/>
    </location>
</feature>
<evidence type="ECO:0000313" key="2">
    <source>
        <dbReference type="EMBL" id="KAJ5602446.1"/>
    </source>
</evidence>
<evidence type="ECO:0000256" key="1">
    <source>
        <dbReference type="SAM" id="MobiDB-lite"/>
    </source>
</evidence>
<evidence type="ECO:0000313" key="3">
    <source>
        <dbReference type="Proteomes" id="UP001213799"/>
    </source>
</evidence>
<dbReference type="AlphaFoldDB" id="A0AAD6E618"/>
<keyword evidence="3" id="KW-1185">Reference proteome</keyword>
<dbReference type="GeneID" id="81586701"/>
<sequence length="114" mass="13027">MLSPSLVNKQRKDFQVDIAELTQYSNLRAPLKANYHVSLVMTLNRRNKTSNPEPDNNHLDSTRTGYRNSTGANPMCDSHRIALCCSGPWWFGPSDYNKNERISLYGDLVADPYY</sequence>